<evidence type="ECO:0000259" key="1">
    <source>
        <dbReference type="PROSITE" id="PS50127"/>
    </source>
</evidence>
<dbReference type="EMBL" id="JASPKY010000685">
    <property type="protein sequence ID" value="KAK9686787.1"/>
    <property type="molecule type" value="Genomic_DNA"/>
</dbReference>
<reference evidence="2 3" key="1">
    <citation type="journal article" date="2024" name="BMC Genomics">
        <title>De novo assembly and annotation of Popillia japonica's genome with initial clues to its potential as an invasive pest.</title>
        <authorList>
            <person name="Cucini C."/>
            <person name="Boschi S."/>
            <person name="Funari R."/>
            <person name="Cardaioli E."/>
            <person name="Iannotti N."/>
            <person name="Marturano G."/>
            <person name="Paoli F."/>
            <person name="Bruttini M."/>
            <person name="Carapelli A."/>
            <person name="Frati F."/>
            <person name="Nardi F."/>
        </authorList>
    </citation>
    <scope>NUCLEOTIDE SEQUENCE [LARGE SCALE GENOMIC DNA]</scope>
    <source>
        <strain evidence="2">DMR45628</strain>
    </source>
</reference>
<organism evidence="2 3">
    <name type="scientific">Popillia japonica</name>
    <name type="common">Japanese beetle</name>
    <dbReference type="NCBI Taxonomy" id="7064"/>
    <lineage>
        <taxon>Eukaryota</taxon>
        <taxon>Metazoa</taxon>
        <taxon>Ecdysozoa</taxon>
        <taxon>Arthropoda</taxon>
        <taxon>Hexapoda</taxon>
        <taxon>Insecta</taxon>
        <taxon>Pterygota</taxon>
        <taxon>Neoptera</taxon>
        <taxon>Endopterygota</taxon>
        <taxon>Coleoptera</taxon>
        <taxon>Polyphaga</taxon>
        <taxon>Scarabaeiformia</taxon>
        <taxon>Scarabaeidae</taxon>
        <taxon>Rutelinae</taxon>
        <taxon>Popillia</taxon>
    </lineage>
</organism>
<accession>A0AAW1ICE4</accession>
<evidence type="ECO:0000313" key="3">
    <source>
        <dbReference type="Proteomes" id="UP001458880"/>
    </source>
</evidence>
<dbReference type="FunFam" id="3.10.110.10:FF:000121">
    <property type="entry name" value="Protein crossbronx"/>
    <property type="match status" value="1"/>
</dbReference>
<dbReference type="PROSITE" id="PS50127">
    <property type="entry name" value="UBC_2"/>
    <property type="match status" value="1"/>
</dbReference>
<evidence type="ECO:0000313" key="2">
    <source>
        <dbReference type="EMBL" id="KAK9686787.1"/>
    </source>
</evidence>
<dbReference type="InterPro" id="IPR016135">
    <property type="entry name" value="UBQ-conjugating_enzyme/RWD"/>
</dbReference>
<dbReference type="PANTHER" id="PTHR24067">
    <property type="entry name" value="UBIQUITIN-CONJUGATING ENZYME E2"/>
    <property type="match status" value="1"/>
</dbReference>
<dbReference type="AlphaFoldDB" id="A0AAW1ICE4"/>
<comment type="caution">
    <text evidence="2">The sequence shown here is derived from an EMBL/GenBank/DDBJ whole genome shotgun (WGS) entry which is preliminary data.</text>
</comment>
<dbReference type="SMART" id="SM00212">
    <property type="entry name" value="UBCc"/>
    <property type="match status" value="1"/>
</dbReference>
<proteinExistence type="predicted"/>
<dbReference type="InterPro" id="IPR050113">
    <property type="entry name" value="Ub_conjugating_enzyme"/>
</dbReference>
<keyword evidence="3" id="KW-1185">Reference proteome</keyword>
<protein>
    <submittedName>
        <fullName evidence="2">Ubiquitin-conjugating enzyme</fullName>
    </submittedName>
</protein>
<gene>
    <name evidence="2" type="ORF">QE152_g36940</name>
</gene>
<dbReference type="Gene3D" id="3.10.110.10">
    <property type="entry name" value="Ubiquitin Conjugating Enzyme"/>
    <property type="match status" value="1"/>
</dbReference>
<dbReference type="Proteomes" id="UP001458880">
    <property type="component" value="Unassembled WGS sequence"/>
</dbReference>
<dbReference type="SUPFAM" id="SSF54495">
    <property type="entry name" value="UBC-like"/>
    <property type="match status" value="1"/>
</dbReference>
<dbReference type="Pfam" id="PF00179">
    <property type="entry name" value="UQ_con"/>
    <property type="match status" value="1"/>
</dbReference>
<name>A0AAW1ICE4_POPJA</name>
<feature type="domain" description="UBC core" evidence="1">
    <location>
        <begin position="48"/>
        <end position="198"/>
    </location>
</feature>
<dbReference type="CDD" id="cd23814">
    <property type="entry name" value="UEV_AKTIP"/>
    <property type="match status" value="1"/>
</dbReference>
<sequence>MQERAVKEETNGTFLRQGSLRRVLPSSHKEHLFGRQNEDINKFYRIFHQEYVVLAEYKMLQSENLQGIYVIPSKESCLLWFGVIFVRNGFYEDGIFRFNILLPEDFPDGGHPKVVFQSNIFHPVIYKDTNELHLTDGFPTWDKDQHHIWQVLKYLSWIFYNFNSSLAHAVNLEAVNLYRNNQLEFKEKVKECVIKMLMILIQNYRIDLDHLYDPSPVDDKHYITFEKYIPSIHDSVRATMMTHESHEERIRASGYSWVSPGSFKPLSK</sequence>
<dbReference type="InterPro" id="IPR000608">
    <property type="entry name" value="UBC"/>
</dbReference>